<reference evidence="2" key="1">
    <citation type="submission" date="2023-10" db="EMBL/GenBank/DDBJ databases">
        <authorList>
            <person name="Chen Y."/>
            <person name="Shah S."/>
            <person name="Dougan E. K."/>
            <person name="Thang M."/>
            <person name="Chan C."/>
        </authorList>
    </citation>
    <scope>NUCLEOTIDE SEQUENCE [LARGE SCALE GENOMIC DNA]</scope>
</reference>
<evidence type="ECO:0000313" key="2">
    <source>
        <dbReference type="EMBL" id="CAK0850995.1"/>
    </source>
</evidence>
<evidence type="ECO:0000256" key="1">
    <source>
        <dbReference type="SAM" id="Coils"/>
    </source>
</evidence>
<dbReference type="EMBL" id="CAUYUJ010015196">
    <property type="protein sequence ID" value="CAK0850995.1"/>
    <property type="molecule type" value="Genomic_DNA"/>
</dbReference>
<accession>A0ABN9TXF1</accession>
<feature type="coiled-coil region" evidence="1">
    <location>
        <begin position="182"/>
        <end position="213"/>
    </location>
</feature>
<keyword evidence="3" id="KW-1185">Reference proteome</keyword>
<dbReference type="Proteomes" id="UP001189429">
    <property type="component" value="Unassembled WGS sequence"/>
</dbReference>
<name>A0ABN9TXF1_9DINO</name>
<comment type="caution">
    <text evidence="2">The sequence shown here is derived from an EMBL/GenBank/DDBJ whole genome shotgun (WGS) entry which is preliminary data.</text>
</comment>
<keyword evidence="1" id="KW-0175">Coiled coil</keyword>
<feature type="non-terminal residue" evidence="2">
    <location>
        <position position="1"/>
    </location>
</feature>
<feature type="non-terminal residue" evidence="2">
    <location>
        <position position="213"/>
    </location>
</feature>
<sequence length="213" mass="23912">GVAWATCAKKKKEVVPQGKACREDMQLLLGIWPDVAWDGHVTKYEAAIDGHKKTVDTAKDIMNKQNVGSYLYWGGIVMGADQFANKFKHSHEGVEGVVEIAIPKGLDGTAEKTFVFQDPQQPYRDIRFFSQCDVSKTAATLPSEKHVLEKQAQASFDKQVKLDVGARAQQFRGDQFATLPKIDQIQANCDKVKADAEEKKKRGMDEVRKWENR</sequence>
<organism evidence="2 3">
    <name type="scientific">Prorocentrum cordatum</name>
    <dbReference type="NCBI Taxonomy" id="2364126"/>
    <lineage>
        <taxon>Eukaryota</taxon>
        <taxon>Sar</taxon>
        <taxon>Alveolata</taxon>
        <taxon>Dinophyceae</taxon>
        <taxon>Prorocentrales</taxon>
        <taxon>Prorocentraceae</taxon>
        <taxon>Prorocentrum</taxon>
    </lineage>
</organism>
<proteinExistence type="predicted"/>
<gene>
    <name evidence="2" type="ORF">PCOR1329_LOCUS43264</name>
</gene>
<evidence type="ECO:0000313" key="3">
    <source>
        <dbReference type="Proteomes" id="UP001189429"/>
    </source>
</evidence>
<protein>
    <submittedName>
        <fullName evidence="2">Uncharacterized protein</fullName>
    </submittedName>
</protein>